<dbReference type="EMBL" id="NVVJ01000010">
    <property type="protein sequence ID" value="PCJ26608.1"/>
    <property type="molecule type" value="Genomic_DNA"/>
</dbReference>
<dbReference type="Proteomes" id="UP000218327">
    <property type="component" value="Unassembled WGS sequence"/>
</dbReference>
<organism evidence="1 2">
    <name type="scientific">SAR86 cluster bacterium</name>
    <dbReference type="NCBI Taxonomy" id="2030880"/>
    <lineage>
        <taxon>Bacteria</taxon>
        <taxon>Pseudomonadati</taxon>
        <taxon>Pseudomonadota</taxon>
        <taxon>Gammaproteobacteria</taxon>
        <taxon>SAR86 cluster</taxon>
    </lineage>
</organism>
<reference evidence="2" key="1">
    <citation type="submission" date="2017-08" db="EMBL/GenBank/DDBJ databases">
        <title>A dynamic microbial community with high functional redundancy inhabits the cold, oxic subseafloor aquifer.</title>
        <authorList>
            <person name="Tully B.J."/>
            <person name="Wheat C.G."/>
            <person name="Glazer B.T."/>
            <person name="Huber J.A."/>
        </authorList>
    </citation>
    <scope>NUCLEOTIDE SEQUENCE [LARGE SCALE GENOMIC DNA]</scope>
</reference>
<name>A0A2A5B656_9GAMM</name>
<sequence length="337" mass="37406">MVQSCSGLELGKRLLSRRIDTRFAVMGLVLKKINAIKITILLMLVLGSSAYGQEIGQYQHWLDLTAIDQGFADRSAEIGRTGAFLEILGEDSIVFRSNRGGPIDAMELYTSESFQREANEINWKAHYVDVSRDGDLGLSAGPLTVINEDGENGFGHLISIWRKKVAKWELMADIVVNIPGFLSLDVEANFDDTLPVLEETAHPVMAMIEGNTQQSLIDADLLFGRSINFRGGQRALLRWGMENVRVYLPGMAPAVGANYASSVYGTFLDNQLFTINEISLNYVGGYISTSKEMGYTYGTMATIADESEQAFEASYMRLWRLTPSNEWKIAVEVLSPF</sequence>
<evidence type="ECO:0000313" key="2">
    <source>
        <dbReference type="Proteomes" id="UP000218327"/>
    </source>
</evidence>
<accession>A0A2A5B656</accession>
<proteinExistence type="predicted"/>
<evidence type="ECO:0008006" key="3">
    <source>
        <dbReference type="Google" id="ProtNLM"/>
    </source>
</evidence>
<dbReference type="AlphaFoldDB" id="A0A2A5B656"/>
<dbReference type="Gene3D" id="3.10.450.50">
    <property type="match status" value="1"/>
</dbReference>
<evidence type="ECO:0000313" key="1">
    <source>
        <dbReference type="EMBL" id="PCJ26608.1"/>
    </source>
</evidence>
<protein>
    <recommendedName>
        <fullName evidence="3">DUF4440 domain-containing protein</fullName>
    </recommendedName>
</protein>
<comment type="caution">
    <text evidence="1">The sequence shown here is derived from an EMBL/GenBank/DDBJ whole genome shotgun (WGS) entry which is preliminary data.</text>
</comment>
<gene>
    <name evidence="1" type="ORF">COA96_04620</name>
</gene>